<feature type="compositionally biased region" description="Low complexity" evidence="1">
    <location>
        <begin position="63"/>
        <end position="73"/>
    </location>
</feature>
<dbReference type="Gene3D" id="3.90.190.10">
    <property type="entry name" value="Protein tyrosine phosphatase superfamily"/>
    <property type="match status" value="1"/>
</dbReference>
<accession>A0ABD0NP84</accession>
<feature type="non-terminal residue" evidence="2">
    <location>
        <position position="84"/>
    </location>
</feature>
<comment type="caution">
    <text evidence="2">The sequence shown here is derived from an EMBL/GenBank/DDBJ whole genome shotgun (WGS) entry which is preliminary data.</text>
</comment>
<evidence type="ECO:0000313" key="3">
    <source>
        <dbReference type="Proteomes" id="UP001529510"/>
    </source>
</evidence>
<dbReference type="SUPFAM" id="SSF52799">
    <property type="entry name" value="(Phosphotyrosine protein) phosphatases II"/>
    <property type="match status" value="1"/>
</dbReference>
<evidence type="ECO:0000256" key="1">
    <source>
        <dbReference type="SAM" id="MobiDB-lite"/>
    </source>
</evidence>
<gene>
    <name evidence="2" type="ORF">M9458_039498</name>
</gene>
<keyword evidence="3" id="KW-1185">Reference proteome</keyword>
<reference evidence="2 3" key="1">
    <citation type="submission" date="2024-05" db="EMBL/GenBank/DDBJ databases">
        <title>Genome sequencing and assembly of Indian major carp, Cirrhinus mrigala (Hamilton, 1822).</title>
        <authorList>
            <person name="Mohindra V."/>
            <person name="Chowdhury L.M."/>
            <person name="Lal K."/>
            <person name="Jena J.K."/>
        </authorList>
    </citation>
    <scope>NUCLEOTIDE SEQUENCE [LARGE SCALE GENOMIC DNA]</scope>
    <source>
        <strain evidence="2">CM1030</strain>
        <tissue evidence="2">Blood</tissue>
    </source>
</reference>
<organism evidence="2 3">
    <name type="scientific">Cirrhinus mrigala</name>
    <name type="common">Mrigala</name>
    <dbReference type="NCBI Taxonomy" id="683832"/>
    <lineage>
        <taxon>Eukaryota</taxon>
        <taxon>Metazoa</taxon>
        <taxon>Chordata</taxon>
        <taxon>Craniata</taxon>
        <taxon>Vertebrata</taxon>
        <taxon>Euteleostomi</taxon>
        <taxon>Actinopterygii</taxon>
        <taxon>Neopterygii</taxon>
        <taxon>Teleostei</taxon>
        <taxon>Ostariophysi</taxon>
        <taxon>Cypriniformes</taxon>
        <taxon>Cyprinidae</taxon>
        <taxon>Labeoninae</taxon>
        <taxon>Labeonini</taxon>
        <taxon>Cirrhinus</taxon>
    </lineage>
</organism>
<protein>
    <submittedName>
        <fullName evidence="2">Uncharacterized protein</fullName>
    </submittedName>
</protein>
<evidence type="ECO:0000313" key="2">
    <source>
        <dbReference type="EMBL" id="KAL0163745.1"/>
    </source>
</evidence>
<dbReference type="Proteomes" id="UP001529510">
    <property type="component" value="Unassembled WGS sequence"/>
</dbReference>
<feature type="region of interest" description="Disordered" evidence="1">
    <location>
        <begin position="39"/>
        <end position="84"/>
    </location>
</feature>
<feature type="non-terminal residue" evidence="2">
    <location>
        <position position="1"/>
    </location>
</feature>
<sequence>IEAAVAAFAQARPPGIYKADYLKELFRRYGDVEDAPAAPALPEWCFDEEEDEGVDDDGNAIAQGSEPSSSHSSQGKKKKERLKM</sequence>
<dbReference type="EMBL" id="JAMKFB020000020">
    <property type="protein sequence ID" value="KAL0163745.1"/>
    <property type="molecule type" value="Genomic_DNA"/>
</dbReference>
<proteinExistence type="predicted"/>
<feature type="compositionally biased region" description="Basic residues" evidence="1">
    <location>
        <begin position="74"/>
        <end position="84"/>
    </location>
</feature>
<dbReference type="InterPro" id="IPR029021">
    <property type="entry name" value="Prot-tyrosine_phosphatase-like"/>
</dbReference>
<name>A0ABD0NP84_CIRMR</name>
<dbReference type="AlphaFoldDB" id="A0ABD0NP84"/>
<feature type="compositionally biased region" description="Acidic residues" evidence="1">
    <location>
        <begin position="45"/>
        <end position="58"/>
    </location>
</feature>